<dbReference type="Pfam" id="PF07730">
    <property type="entry name" value="HisKA_3"/>
    <property type="match status" value="1"/>
</dbReference>
<name>A0ABW2V3N2_9BACL</name>
<evidence type="ECO:0000313" key="20">
    <source>
        <dbReference type="EMBL" id="MFC7749853.1"/>
    </source>
</evidence>
<evidence type="ECO:0000256" key="10">
    <source>
        <dbReference type="ARBA" id="ARBA00022741"/>
    </source>
</evidence>
<keyword evidence="21" id="KW-1185">Reference proteome</keyword>
<evidence type="ECO:0000256" key="1">
    <source>
        <dbReference type="ARBA" id="ARBA00000085"/>
    </source>
</evidence>
<evidence type="ECO:0000256" key="12">
    <source>
        <dbReference type="ARBA" id="ARBA00022840"/>
    </source>
</evidence>
<evidence type="ECO:0000256" key="13">
    <source>
        <dbReference type="ARBA" id="ARBA00023004"/>
    </source>
</evidence>
<keyword evidence="18" id="KW-0812">Transmembrane</keyword>
<dbReference type="PRINTS" id="PR00344">
    <property type="entry name" value="BCTRLSENSOR"/>
</dbReference>
<feature type="transmembrane region" description="Helical" evidence="18">
    <location>
        <begin position="199"/>
        <end position="219"/>
    </location>
</feature>
<keyword evidence="6" id="KW-0004">4Fe-4S</keyword>
<accession>A0ABW2V3N2</accession>
<keyword evidence="8" id="KW-0808">Transferase</keyword>
<comment type="function">
    <text evidence="16">Member of the two-component regulatory system NreB/NreC involved in the control of dissimilatory nitrate/nitrite reduction in response to oxygen. NreB functions as a direct oxygen sensor histidine kinase which is autophosphorylated, in the absence of oxygen, probably at the conserved histidine residue, and transfers its phosphate group probably to a conserved aspartate residue of NreC. NreB/NreC activates the expression of the nitrate (narGHJI) and nitrite (nir) reductase operons, as well as the putative nitrate transporter gene narT.</text>
</comment>
<evidence type="ECO:0000256" key="7">
    <source>
        <dbReference type="ARBA" id="ARBA00022490"/>
    </source>
</evidence>
<evidence type="ECO:0000259" key="19">
    <source>
        <dbReference type="PROSITE" id="PS50109"/>
    </source>
</evidence>
<comment type="caution">
    <text evidence="20">The sequence shown here is derived from an EMBL/GenBank/DDBJ whole genome shotgun (WGS) entry which is preliminary data.</text>
</comment>
<gene>
    <name evidence="20" type="ORF">ACFQWB_07860</name>
</gene>
<evidence type="ECO:0000256" key="3">
    <source>
        <dbReference type="ARBA" id="ARBA00004496"/>
    </source>
</evidence>
<evidence type="ECO:0000256" key="4">
    <source>
        <dbReference type="ARBA" id="ARBA00012438"/>
    </source>
</evidence>
<dbReference type="InterPro" id="IPR011712">
    <property type="entry name" value="Sig_transdc_His_kin_sub3_dim/P"/>
</dbReference>
<evidence type="ECO:0000313" key="21">
    <source>
        <dbReference type="Proteomes" id="UP001596528"/>
    </source>
</evidence>
<feature type="transmembrane region" description="Helical" evidence="18">
    <location>
        <begin position="166"/>
        <end position="187"/>
    </location>
</feature>
<evidence type="ECO:0000256" key="5">
    <source>
        <dbReference type="ARBA" id="ARBA00017322"/>
    </source>
</evidence>
<keyword evidence="18" id="KW-1133">Transmembrane helix</keyword>
<feature type="transmembrane region" description="Helical" evidence="18">
    <location>
        <begin position="266"/>
        <end position="287"/>
    </location>
</feature>
<evidence type="ECO:0000256" key="15">
    <source>
        <dbReference type="ARBA" id="ARBA00023014"/>
    </source>
</evidence>
<comment type="catalytic activity">
    <reaction evidence="1">
        <text>ATP + protein L-histidine = ADP + protein N-phospho-L-histidine.</text>
        <dbReference type="EC" id="2.7.13.3"/>
    </reaction>
</comment>
<feature type="transmembrane region" description="Helical" evidence="18">
    <location>
        <begin position="360"/>
        <end position="385"/>
    </location>
</feature>
<feature type="transmembrane region" description="Helical" evidence="18">
    <location>
        <begin position="299"/>
        <end position="319"/>
    </location>
</feature>
<dbReference type="SMART" id="SM00387">
    <property type="entry name" value="HATPase_c"/>
    <property type="match status" value="1"/>
</dbReference>
<dbReference type="InterPro" id="IPR003594">
    <property type="entry name" value="HATPase_dom"/>
</dbReference>
<dbReference type="RefSeq" id="WP_138788153.1">
    <property type="nucleotide sequence ID" value="NZ_JBHTGQ010000018.1"/>
</dbReference>
<dbReference type="Gene3D" id="3.30.565.10">
    <property type="entry name" value="Histidine kinase-like ATPase, C-terminal domain"/>
    <property type="match status" value="1"/>
</dbReference>
<protein>
    <recommendedName>
        <fullName evidence="5">Oxygen sensor histidine kinase NreB</fullName>
        <ecNumber evidence="4">2.7.13.3</ecNumber>
    </recommendedName>
    <alternativeName>
        <fullName evidence="17">Nitrogen regulation protein B</fullName>
    </alternativeName>
</protein>
<comment type="subcellular location">
    <subcellularLocation>
        <location evidence="3">Cytoplasm</location>
    </subcellularLocation>
</comment>
<keyword evidence="12 20" id="KW-0067">ATP-binding</keyword>
<keyword evidence="7" id="KW-0963">Cytoplasm</keyword>
<evidence type="ECO:0000256" key="16">
    <source>
        <dbReference type="ARBA" id="ARBA00024827"/>
    </source>
</evidence>
<feature type="transmembrane region" description="Helical" evidence="18">
    <location>
        <begin position="7"/>
        <end position="29"/>
    </location>
</feature>
<comment type="cofactor">
    <cofactor evidence="2">
        <name>[4Fe-4S] cluster</name>
        <dbReference type="ChEBI" id="CHEBI:49883"/>
    </cofactor>
</comment>
<feature type="transmembrane region" description="Helical" evidence="18">
    <location>
        <begin position="231"/>
        <end position="254"/>
    </location>
</feature>
<proteinExistence type="predicted"/>
<feature type="transmembrane region" description="Helical" evidence="18">
    <location>
        <begin position="331"/>
        <end position="354"/>
    </location>
</feature>
<evidence type="ECO:0000256" key="8">
    <source>
        <dbReference type="ARBA" id="ARBA00022679"/>
    </source>
</evidence>
<keyword evidence="10" id="KW-0547">Nucleotide-binding</keyword>
<keyword evidence="13" id="KW-0408">Iron</keyword>
<evidence type="ECO:0000256" key="6">
    <source>
        <dbReference type="ARBA" id="ARBA00022485"/>
    </source>
</evidence>
<evidence type="ECO:0000256" key="18">
    <source>
        <dbReference type="SAM" id="Phobius"/>
    </source>
</evidence>
<dbReference type="InterPro" id="IPR036890">
    <property type="entry name" value="HATPase_C_sf"/>
</dbReference>
<organism evidence="20 21">
    <name type="scientific">Paenibacillus thermoaerophilus</name>
    <dbReference type="NCBI Taxonomy" id="1215385"/>
    <lineage>
        <taxon>Bacteria</taxon>
        <taxon>Bacillati</taxon>
        <taxon>Bacillota</taxon>
        <taxon>Bacilli</taxon>
        <taxon>Bacillales</taxon>
        <taxon>Paenibacillaceae</taxon>
        <taxon>Paenibacillus</taxon>
    </lineage>
</organism>
<evidence type="ECO:0000256" key="11">
    <source>
        <dbReference type="ARBA" id="ARBA00022777"/>
    </source>
</evidence>
<evidence type="ECO:0000256" key="14">
    <source>
        <dbReference type="ARBA" id="ARBA00023012"/>
    </source>
</evidence>
<dbReference type="SUPFAM" id="SSF55874">
    <property type="entry name" value="ATPase domain of HSP90 chaperone/DNA topoisomerase II/histidine kinase"/>
    <property type="match status" value="1"/>
</dbReference>
<dbReference type="PROSITE" id="PS50109">
    <property type="entry name" value="HIS_KIN"/>
    <property type="match status" value="1"/>
</dbReference>
<dbReference type="InterPro" id="IPR005467">
    <property type="entry name" value="His_kinase_dom"/>
</dbReference>
<keyword evidence="18" id="KW-0472">Membrane</keyword>
<dbReference type="Gene3D" id="1.20.5.1930">
    <property type="match status" value="1"/>
</dbReference>
<keyword evidence="9" id="KW-0479">Metal-binding</keyword>
<keyword evidence="14" id="KW-0902">Two-component regulatory system</keyword>
<feature type="domain" description="Histidine kinase" evidence="19">
    <location>
        <begin position="674"/>
        <end position="767"/>
    </location>
</feature>
<dbReference type="CDD" id="cd16917">
    <property type="entry name" value="HATPase_UhpB-NarQ-NarX-like"/>
    <property type="match status" value="1"/>
</dbReference>
<evidence type="ECO:0000256" key="17">
    <source>
        <dbReference type="ARBA" id="ARBA00030800"/>
    </source>
</evidence>
<dbReference type="EMBL" id="JBHTGQ010000018">
    <property type="protein sequence ID" value="MFC7749853.1"/>
    <property type="molecule type" value="Genomic_DNA"/>
</dbReference>
<reference evidence="21" key="1">
    <citation type="journal article" date="2019" name="Int. J. Syst. Evol. Microbiol.">
        <title>The Global Catalogue of Microorganisms (GCM) 10K type strain sequencing project: providing services to taxonomists for standard genome sequencing and annotation.</title>
        <authorList>
            <consortium name="The Broad Institute Genomics Platform"/>
            <consortium name="The Broad Institute Genome Sequencing Center for Infectious Disease"/>
            <person name="Wu L."/>
            <person name="Ma J."/>
        </authorList>
    </citation>
    <scope>NUCLEOTIDE SEQUENCE [LARGE SCALE GENOMIC DNA]</scope>
    <source>
        <strain evidence="21">JCM 18657</strain>
    </source>
</reference>
<dbReference type="GO" id="GO:0005524">
    <property type="term" value="F:ATP binding"/>
    <property type="evidence" value="ECO:0007669"/>
    <property type="project" value="UniProtKB-KW"/>
</dbReference>
<dbReference type="Pfam" id="PF02518">
    <property type="entry name" value="HATPase_c"/>
    <property type="match status" value="1"/>
</dbReference>
<dbReference type="InterPro" id="IPR004358">
    <property type="entry name" value="Sig_transdc_His_kin-like_C"/>
</dbReference>
<sequence>MRRFFRFLLIGYALLQIWAFYLMLSYPVLGIYLQENSDGWTISSYNPRMLSVDKIREGDKVLEVDGVPTGEYDSVIRWRTIDQADSILLERDGEKIRVDFRDEPRLTFDDNFNFAISLAGFSIGFTILQKLSHSRSAQILALVFLNIGLEFMNLSSSNRGDAIGKYMVGIGLILLPVLFMHFLIVFLKEKGDLPLSRRYLYALYGAVALVGLVQTAFFIEPWANYVHRYTSQLLPILFIVGILLVLIKLVMIQIRHYNRKSYVTTFLKFIWGSMLISFSPFVLLSMLPIALFERPWIDTFYTSLNMLLFPLSFTYLLATKKLYDIDMVVRRVLFVLSIALIPSAALTAVIGVLLPEAAVSRLLLVFVLILITLSFMLYSLEYFTVKLERFMFPRKYALSQTLKKIAGNLGSISSFREMEDLVLVDIVRTLEVYGAAIVLRSPDSVEVISSGTIDPDELKRLDPKIQRDQDRSGYTCLEIQSNEEYESFLILTRKRSETQIGREETQWLSLIVSYLSVSLENVHLIRKLIGKLEHLAAKLPDENDAGDIAWFRKLMFELQEEERVRIATDLHDTTMQDLFFLKRKLTSVIANNALVPSAAHSLEAIADYIDIINMNLRQTCFELNPHLLAELGLISTVRKLMDLEQGRCDFELRFETAGRVEMFDRLDLDMQRHLFRIVQELLNNAKKHSKASRVLFLLSGEANGGVQLIYEDDGVGFASDRDRELEIGSGTGLDQIKGRVLAMNGRYELETSEGNGVRFTVKLPEARRKTA</sequence>
<dbReference type="InterPro" id="IPR050482">
    <property type="entry name" value="Sensor_HK_TwoCompSys"/>
</dbReference>
<keyword evidence="15" id="KW-0411">Iron-sulfur</keyword>
<feature type="transmembrane region" description="Helical" evidence="18">
    <location>
        <begin position="112"/>
        <end position="129"/>
    </location>
</feature>
<keyword evidence="11" id="KW-0418">Kinase</keyword>
<dbReference type="PANTHER" id="PTHR24421">
    <property type="entry name" value="NITRATE/NITRITE SENSOR PROTEIN NARX-RELATED"/>
    <property type="match status" value="1"/>
</dbReference>
<evidence type="ECO:0000256" key="9">
    <source>
        <dbReference type="ARBA" id="ARBA00022723"/>
    </source>
</evidence>
<dbReference type="PANTHER" id="PTHR24421:SF60">
    <property type="entry name" value="SENSOR HISTIDINE KINASE COMP"/>
    <property type="match status" value="1"/>
</dbReference>
<dbReference type="EC" id="2.7.13.3" evidence="4"/>
<dbReference type="Proteomes" id="UP001596528">
    <property type="component" value="Unassembled WGS sequence"/>
</dbReference>
<evidence type="ECO:0000256" key="2">
    <source>
        <dbReference type="ARBA" id="ARBA00001966"/>
    </source>
</evidence>